<dbReference type="Pfam" id="PF00534">
    <property type="entry name" value="Glycos_transf_1"/>
    <property type="match status" value="1"/>
</dbReference>
<proteinExistence type="predicted"/>
<dbReference type="InterPro" id="IPR050194">
    <property type="entry name" value="Glycosyltransferase_grp1"/>
</dbReference>
<name>A0A2S5KJF8_9PROT</name>
<organism evidence="3 4">
    <name type="scientific">Proteobacteria bacterium 228</name>
    <dbReference type="NCBI Taxonomy" id="2083153"/>
    <lineage>
        <taxon>Bacteria</taxon>
        <taxon>Pseudomonadati</taxon>
        <taxon>Pseudomonadota</taxon>
    </lineage>
</organism>
<feature type="domain" description="Glycosyl transferase family 1" evidence="1">
    <location>
        <begin position="190"/>
        <end position="339"/>
    </location>
</feature>
<dbReference type="InterPro" id="IPR028098">
    <property type="entry name" value="Glyco_trans_4-like_N"/>
</dbReference>
<dbReference type="AlphaFoldDB" id="A0A2S5KJF8"/>
<dbReference type="Proteomes" id="UP000238196">
    <property type="component" value="Unassembled WGS sequence"/>
</dbReference>
<dbReference type="GO" id="GO:0016757">
    <property type="term" value="F:glycosyltransferase activity"/>
    <property type="evidence" value="ECO:0007669"/>
    <property type="project" value="InterPro"/>
</dbReference>
<dbReference type="PANTHER" id="PTHR45947:SF3">
    <property type="entry name" value="SULFOQUINOVOSYL TRANSFERASE SQD2"/>
    <property type="match status" value="1"/>
</dbReference>
<dbReference type="OrthoDB" id="9764577at2"/>
<evidence type="ECO:0000259" key="2">
    <source>
        <dbReference type="Pfam" id="PF13439"/>
    </source>
</evidence>
<evidence type="ECO:0008006" key="5">
    <source>
        <dbReference type="Google" id="ProtNLM"/>
    </source>
</evidence>
<dbReference type="InterPro" id="IPR001296">
    <property type="entry name" value="Glyco_trans_1"/>
</dbReference>
<dbReference type="EMBL" id="PRLP01000122">
    <property type="protein sequence ID" value="PPC74954.1"/>
    <property type="molecule type" value="Genomic_DNA"/>
</dbReference>
<dbReference type="Gene3D" id="3.40.50.2000">
    <property type="entry name" value="Glycogen Phosphorylase B"/>
    <property type="match status" value="2"/>
</dbReference>
<dbReference type="SUPFAM" id="SSF53756">
    <property type="entry name" value="UDP-Glycosyltransferase/glycogen phosphorylase"/>
    <property type="match status" value="1"/>
</dbReference>
<reference evidence="3 4" key="1">
    <citation type="submission" date="2018-02" db="EMBL/GenBank/DDBJ databases">
        <title>novel marine gammaproteobacteria from coastal saline agro ecosystem.</title>
        <authorList>
            <person name="Krishnan R."/>
            <person name="Ramesh Kumar N."/>
        </authorList>
    </citation>
    <scope>NUCLEOTIDE SEQUENCE [LARGE SCALE GENOMIC DNA]</scope>
    <source>
        <strain evidence="3 4">228</strain>
    </source>
</reference>
<dbReference type="PANTHER" id="PTHR45947">
    <property type="entry name" value="SULFOQUINOVOSYL TRANSFERASE SQD2"/>
    <property type="match status" value="1"/>
</dbReference>
<accession>A0A2S5KJF8</accession>
<evidence type="ECO:0000313" key="4">
    <source>
        <dbReference type="Proteomes" id="UP000238196"/>
    </source>
</evidence>
<evidence type="ECO:0000313" key="3">
    <source>
        <dbReference type="EMBL" id="PPC74954.1"/>
    </source>
</evidence>
<dbReference type="Pfam" id="PF13439">
    <property type="entry name" value="Glyco_transf_4"/>
    <property type="match status" value="1"/>
</dbReference>
<protein>
    <recommendedName>
        <fullName evidence="5">Glycosyl transferase family 1</fullName>
    </recommendedName>
</protein>
<comment type="caution">
    <text evidence="3">The sequence shown here is derived from an EMBL/GenBank/DDBJ whole genome shotgun (WGS) entry which is preliminary data.</text>
</comment>
<sequence>MNIDIVTPSVTTNSGGVGSALISLYQNVERFSEPGVNITVHSLSDHGEDYKKIKNTKIQYLTYPSYPPKSIGLSKELIHSLAKSSTNLIHLHGIWMMTSIAPLLAKKIRNTPYIISPHGMMDPWITSKSKIKKHLAMSFYERSSWKNANIFHALNKNEYESIKKLCPSANIRVIPNGINIPEYEKLNSRINDVKQILFLGRLHEKKNLHTLVSAIGNIDDKTYERNPFILNIVGWGDKKYENFVKNLSQKSPNRFNFIGPLYNEEKEVLLKNSDAFILPSFSEGLPMSVLEALSYGVPNLINKNCNIDNIFKEDVAFNIGTNEEEIQNGIIEFVKLNNSEVEKVRFKSLEFVKKNYSWEVVAPQYISMYKELL</sequence>
<evidence type="ECO:0000259" key="1">
    <source>
        <dbReference type="Pfam" id="PF00534"/>
    </source>
</evidence>
<gene>
    <name evidence="3" type="ORF">C4K68_23570</name>
</gene>
<feature type="domain" description="Glycosyltransferase subfamily 4-like N-terminal" evidence="2">
    <location>
        <begin position="24"/>
        <end position="179"/>
    </location>
</feature>